<name>A0A656JIX6_PSESF</name>
<dbReference type="EMBL" id="AOKF01004005">
    <property type="protein sequence ID" value="EPN29391.1"/>
    <property type="molecule type" value="Genomic_DNA"/>
</dbReference>
<gene>
    <name evidence="1" type="ORF">A245_46948</name>
</gene>
<feature type="non-terminal residue" evidence="1">
    <location>
        <position position="58"/>
    </location>
</feature>
<accession>A0A656JIX6</accession>
<dbReference type="Proteomes" id="UP000018849">
    <property type="component" value="Unassembled WGS sequence"/>
</dbReference>
<comment type="caution">
    <text evidence="1">The sequence shown here is derived from an EMBL/GenBank/DDBJ whole genome shotgun (WGS) entry which is preliminary data.</text>
</comment>
<proteinExistence type="predicted"/>
<protein>
    <submittedName>
        <fullName evidence="1">Uncharacterized protein</fullName>
    </submittedName>
</protein>
<evidence type="ECO:0000313" key="2">
    <source>
        <dbReference type="Proteomes" id="UP000018849"/>
    </source>
</evidence>
<dbReference type="AlphaFoldDB" id="A0A656JIX6"/>
<organism evidence="1 2">
    <name type="scientific">Pseudomonas syringae pv. actinidiae ICMP 19096</name>
    <dbReference type="NCBI Taxonomy" id="1194405"/>
    <lineage>
        <taxon>Bacteria</taxon>
        <taxon>Pseudomonadati</taxon>
        <taxon>Pseudomonadota</taxon>
        <taxon>Gammaproteobacteria</taxon>
        <taxon>Pseudomonadales</taxon>
        <taxon>Pseudomonadaceae</taxon>
        <taxon>Pseudomonas</taxon>
        <taxon>Pseudomonas syringae</taxon>
    </lineage>
</organism>
<reference evidence="1 2" key="1">
    <citation type="journal article" date="2013" name="PLoS Pathog.">
        <title>Genomic analysis of the Kiwifruit pathogen Pseudomonas syringae pv. actinidiae provides insight into the origins of an emergent plant disease.</title>
        <authorList>
            <person name="McCann H.C."/>
            <person name="Rikkerink E.H."/>
            <person name="Bertels F."/>
            <person name="Fiers M."/>
            <person name="Lu A."/>
            <person name="Rees-George J."/>
            <person name="Andersen M.T."/>
            <person name="Gleave A.P."/>
            <person name="Haubold B."/>
            <person name="Wohlers M.W."/>
            <person name="Guttman D.S."/>
            <person name="Wang P.W."/>
            <person name="Straub C."/>
            <person name="Vanneste J.L."/>
            <person name="Rainey P.B."/>
            <person name="Templeton M.D."/>
        </authorList>
    </citation>
    <scope>NUCLEOTIDE SEQUENCE [LARGE SCALE GENOMIC DNA]</scope>
    <source>
        <strain evidence="1 2">ICMP 19096</strain>
    </source>
</reference>
<sequence>MTLISLQTFAAAWEEKLYNPMPDAEDVVLPMPCDGAMVFRKVYIPLAGPLDDYPINIG</sequence>
<evidence type="ECO:0000313" key="1">
    <source>
        <dbReference type="EMBL" id="EPN29391.1"/>
    </source>
</evidence>